<dbReference type="GO" id="GO:0120010">
    <property type="term" value="P:intermembrane phospholipid transfer"/>
    <property type="evidence" value="ECO:0007669"/>
    <property type="project" value="TreeGrafter"/>
</dbReference>
<dbReference type="Pfam" id="PF04333">
    <property type="entry name" value="MlaA"/>
    <property type="match status" value="1"/>
</dbReference>
<protein>
    <submittedName>
        <fullName evidence="3">ABC transporter</fullName>
    </submittedName>
</protein>
<organism evidence="3 4">
    <name type="scientific">Legionella antarctica</name>
    <dbReference type="NCBI Taxonomy" id="2708020"/>
    <lineage>
        <taxon>Bacteria</taxon>
        <taxon>Pseudomonadati</taxon>
        <taxon>Pseudomonadota</taxon>
        <taxon>Gammaproteobacteria</taxon>
        <taxon>Legionellales</taxon>
        <taxon>Legionellaceae</taxon>
        <taxon>Legionella</taxon>
    </lineage>
</organism>
<keyword evidence="2" id="KW-0732">Signal</keyword>
<reference evidence="3" key="1">
    <citation type="journal article" date="2020" name="Microbiol. Resour. Announc.">
        <title>Complete Genome Sequence of Novel Psychrotolerant Legionella Strain TUM19329, Isolated from Antarctic Lake Sediment.</title>
        <authorList>
            <person name="Shimada S."/>
            <person name="Nakai R."/>
            <person name="Aoki K."/>
            <person name="Shimoeda N."/>
            <person name="Ohno G."/>
            <person name="Miyazaki Y."/>
            <person name="Kudoh S."/>
            <person name="Imura S."/>
            <person name="Watanabe K."/>
            <person name="Ishii Y."/>
            <person name="Tateda K."/>
        </authorList>
    </citation>
    <scope>NUCLEOTIDE SEQUENCE [LARGE SCALE GENOMIC DNA]</scope>
    <source>
        <strain evidence="3">TUM19329</strain>
    </source>
</reference>
<dbReference type="EMBL" id="AP022839">
    <property type="protein sequence ID" value="BCA96187.1"/>
    <property type="molecule type" value="Genomic_DNA"/>
</dbReference>
<name>A0A6F8T7Q6_9GAMM</name>
<evidence type="ECO:0000313" key="3">
    <source>
        <dbReference type="EMBL" id="BCA96187.1"/>
    </source>
</evidence>
<keyword evidence="4" id="KW-1185">Reference proteome</keyword>
<dbReference type="KEGG" id="lant:TUM19329_25480"/>
<dbReference type="PANTHER" id="PTHR30035">
    <property type="entry name" value="LIPOPROTEIN VACJ-RELATED"/>
    <property type="match status" value="1"/>
</dbReference>
<dbReference type="PROSITE" id="PS51257">
    <property type="entry name" value="PROKAR_LIPOPROTEIN"/>
    <property type="match status" value="1"/>
</dbReference>
<gene>
    <name evidence="3" type="primary">vacJ</name>
    <name evidence="3" type="ORF">TUM19329_25480</name>
</gene>
<evidence type="ECO:0000256" key="1">
    <source>
        <dbReference type="ARBA" id="ARBA00010634"/>
    </source>
</evidence>
<accession>A0A6F8T7Q6</accession>
<dbReference type="GO" id="GO:0016020">
    <property type="term" value="C:membrane"/>
    <property type="evidence" value="ECO:0007669"/>
    <property type="project" value="InterPro"/>
</dbReference>
<dbReference type="AlphaFoldDB" id="A0A6F8T7Q6"/>
<evidence type="ECO:0000256" key="2">
    <source>
        <dbReference type="ARBA" id="ARBA00022729"/>
    </source>
</evidence>
<dbReference type="PRINTS" id="PR01805">
    <property type="entry name" value="VACJLIPOPROT"/>
</dbReference>
<dbReference type="Proteomes" id="UP000502894">
    <property type="component" value="Chromosome"/>
</dbReference>
<proteinExistence type="inferred from homology"/>
<sequence>MRLIVMFYSMIGTLLLTGCAVHKGTNPVDPYESFNRKVYNFNMAVDATMLRPPAKLYHAVVPRVVRKGIGNAFNNLDMLPTIASDILQAEGKWAIKDSWRFVINSSLGVAGLFDVADKFGLPPHYNDLGITFAKWGDKHSPYLVIPLIGPSTIRDGSGWLFQFALWSPYVYIRNDALAFGLFGLRYLDLRSQLFDSERIMNEALDKYSFMRDAYLQHRAYLIAGAEQDDGSLYVDDAAADQVALGKESGARNDPAPADYIDE</sequence>
<dbReference type="InterPro" id="IPR007428">
    <property type="entry name" value="MlaA"/>
</dbReference>
<comment type="similarity">
    <text evidence="1">Belongs to the MlaA family.</text>
</comment>
<dbReference type="RefSeq" id="WP_173237581.1">
    <property type="nucleotide sequence ID" value="NZ_AP022839.1"/>
</dbReference>
<dbReference type="PANTHER" id="PTHR30035:SF3">
    <property type="entry name" value="INTERMEMBRANE PHOSPHOLIPID TRANSPORT SYSTEM LIPOPROTEIN MLAA"/>
    <property type="match status" value="1"/>
</dbReference>
<evidence type="ECO:0000313" key="4">
    <source>
        <dbReference type="Proteomes" id="UP000502894"/>
    </source>
</evidence>